<dbReference type="KEGG" id="crs:FQB35_02110"/>
<feature type="transmembrane region" description="Helical" evidence="1">
    <location>
        <begin position="5"/>
        <end position="25"/>
    </location>
</feature>
<evidence type="ECO:0000313" key="3">
    <source>
        <dbReference type="Proteomes" id="UP000324646"/>
    </source>
</evidence>
<dbReference type="EMBL" id="CP042243">
    <property type="protein sequence ID" value="QEK11258.1"/>
    <property type="molecule type" value="Genomic_DNA"/>
</dbReference>
<protein>
    <submittedName>
        <fullName evidence="2">DUF1427 family protein</fullName>
    </submittedName>
</protein>
<dbReference type="Proteomes" id="UP000324646">
    <property type="component" value="Chromosome"/>
</dbReference>
<keyword evidence="1" id="KW-1133">Transmembrane helix</keyword>
<dbReference type="AlphaFoldDB" id="A0A5C0SCT1"/>
<name>A0A5C0SCT1_CRATE</name>
<organism evidence="2 3">
    <name type="scientific">Crassaminicella thermophila</name>
    <dbReference type="NCBI Taxonomy" id="2599308"/>
    <lineage>
        <taxon>Bacteria</taxon>
        <taxon>Bacillati</taxon>
        <taxon>Bacillota</taxon>
        <taxon>Clostridia</taxon>
        <taxon>Eubacteriales</taxon>
        <taxon>Clostridiaceae</taxon>
        <taxon>Crassaminicella</taxon>
    </lineage>
</organism>
<feature type="transmembrane region" description="Helical" evidence="1">
    <location>
        <begin position="31"/>
        <end position="51"/>
    </location>
</feature>
<sequence length="55" mass="5758">MKLEIIALLIGIITGGIFTFAKLPLPAPPTIAGISGIVGIFLGAKIVEYVMKIYA</sequence>
<accession>A0A5C0SCT1</accession>
<evidence type="ECO:0000256" key="1">
    <source>
        <dbReference type="SAM" id="Phobius"/>
    </source>
</evidence>
<keyword evidence="3" id="KW-1185">Reference proteome</keyword>
<evidence type="ECO:0000313" key="2">
    <source>
        <dbReference type="EMBL" id="QEK11258.1"/>
    </source>
</evidence>
<dbReference type="OrthoDB" id="8778565at2"/>
<keyword evidence="1" id="KW-0812">Transmembrane</keyword>
<dbReference type="InterPro" id="IPR020017">
    <property type="entry name" value="XapX_domain"/>
</dbReference>
<dbReference type="RefSeq" id="WP_148808331.1">
    <property type="nucleotide sequence ID" value="NZ_CP042243.1"/>
</dbReference>
<dbReference type="NCBIfam" id="TIGR03510">
    <property type="entry name" value="XapX"/>
    <property type="match status" value="1"/>
</dbReference>
<reference evidence="2 3" key="1">
    <citation type="submission" date="2019-07" db="EMBL/GenBank/DDBJ databases">
        <title>Complete genome of Crassaminicella thermophila SY095.</title>
        <authorList>
            <person name="Li X."/>
        </authorList>
    </citation>
    <scope>NUCLEOTIDE SEQUENCE [LARGE SCALE GENOMIC DNA]</scope>
    <source>
        <strain evidence="2 3">SY095</strain>
    </source>
</reference>
<proteinExistence type="predicted"/>
<gene>
    <name evidence="2" type="ORF">FQB35_02110</name>
</gene>
<keyword evidence="1" id="KW-0472">Membrane</keyword>